<dbReference type="PROSITE" id="PS51257">
    <property type="entry name" value="PROKAR_LIPOPROTEIN"/>
    <property type="match status" value="1"/>
</dbReference>
<feature type="domain" description="OmpA-like" evidence="7">
    <location>
        <begin position="33"/>
        <end position="148"/>
    </location>
</feature>
<reference evidence="8 9" key="1">
    <citation type="journal article" date="2014" name="Antonie Van Leeuwenhoek">
        <title>Hyphomonas beringensis sp. nov. and Hyphomonas chukchiensis sp. nov., isolated from surface seawater of the Bering Sea and Chukchi Sea.</title>
        <authorList>
            <person name="Li C."/>
            <person name="Lai Q."/>
            <person name="Li G."/>
            <person name="Dong C."/>
            <person name="Wang J."/>
            <person name="Liao Y."/>
            <person name="Shao Z."/>
        </authorList>
    </citation>
    <scope>NUCLEOTIDE SEQUENCE [LARGE SCALE GENOMIC DNA]</scope>
    <source>
        <strain evidence="8 9">MHS-2</strain>
    </source>
</reference>
<evidence type="ECO:0000256" key="2">
    <source>
        <dbReference type="ARBA" id="ARBA00023136"/>
    </source>
</evidence>
<accession>A0A059FNB1</accession>
<dbReference type="InterPro" id="IPR006664">
    <property type="entry name" value="OMP_bac"/>
</dbReference>
<feature type="chain" id="PRO_5001577566" evidence="6">
    <location>
        <begin position="26"/>
        <end position="148"/>
    </location>
</feature>
<evidence type="ECO:0000259" key="7">
    <source>
        <dbReference type="PROSITE" id="PS51123"/>
    </source>
</evidence>
<comment type="caution">
    <text evidence="8">The sequence shown here is derived from an EMBL/GenBank/DDBJ whole genome shotgun (WGS) entry which is preliminary data.</text>
</comment>
<evidence type="ECO:0000256" key="4">
    <source>
        <dbReference type="PROSITE-ProRule" id="PRU00473"/>
    </source>
</evidence>
<dbReference type="InterPro" id="IPR036737">
    <property type="entry name" value="OmpA-like_sf"/>
</dbReference>
<dbReference type="PROSITE" id="PS51123">
    <property type="entry name" value="OMPA_2"/>
    <property type="match status" value="1"/>
</dbReference>
<evidence type="ECO:0000313" key="9">
    <source>
        <dbReference type="Proteomes" id="UP000025171"/>
    </source>
</evidence>
<dbReference type="InterPro" id="IPR050330">
    <property type="entry name" value="Bact_OuterMem_StrucFunc"/>
</dbReference>
<dbReference type="EMBL" id="ARYK01000004">
    <property type="protein sequence ID" value="KCZ92087.1"/>
    <property type="molecule type" value="Genomic_DNA"/>
</dbReference>
<dbReference type="eggNOG" id="COG2885">
    <property type="taxonomic scope" value="Bacteria"/>
</dbReference>
<feature type="region of interest" description="Disordered" evidence="5">
    <location>
        <begin position="126"/>
        <end position="148"/>
    </location>
</feature>
<dbReference type="RefSeq" id="WP_035616229.1">
    <property type="nucleotide sequence ID" value="NZ_ARYK01000004.1"/>
</dbReference>
<dbReference type="STRING" id="1280950.HJO_08634"/>
<sequence length="148" mass="15695">MKTAIYLIAPLMLAACVSRPAPLPAAVAEDFAATPDCGAETFSIYFEEGSSSLSDQSDAVIDTVSDSYSRCDLRKMEIEGFADANGDSATNEAISAARAAAVKAALETRGVDAERVRLIAYGEMGSVTEDGEDEPLNRKAEVRLVPER</sequence>
<dbReference type="Gene3D" id="3.30.1330.60">
    <property type="entry name" value="OmpA-like domain"/>
    <property type="match status" value="1"/>
</dbReference>
<evidence type="ECO:0000256" key="1">
    <source>
        <dbReference type="ARBA" id="ARBA00004442"/>
    </source>
</evidence>
<keyword evidence="2 4" id="KW-0472">Membrane</keyword>
<keyword evidence="9" id="KW-1185">Reference proteome</keyword>
<dbReference type="AlphaFoldDB" id="A0A059FNB1"/>
<evidence type="ECO:0000313" key="8">
    <source>
        <dbReference type="EMBL" id="KCZ92087.1"/>
    </source>
</evidence>
<keyword evidence="3" id="KW-0998">Cell outer membrane</keyword>
<proteinExistence type="predicted"/>
<evidence type="ECO:0000256" key="3">
    <source>
        <dbReference type="ARBA" id="ARBA00023237"/>
    </source>
</evidence>
<comment type="subcellular location">
    <subcellularLocation>
        <location evidence="1">Cell outer membrane</location>
    </subcellularLocation>
</comment>
<name>A0A059FNB1_9PROT</name>
<dbReference type="PANTHER" id="PTHR30329">
    <property type="entry name" value="STATOR ELEMENT OF FLAGELLAR MOTOR COMPLEX"/>
    <property type="match status" value="1"/>
</dbReference>
<feature type="compositionally biased region" description="Basic and acidic residues" evidence="5">
    <location>
        <begin position="135"/>
        <end position="148"/>
    </location>
</feature>
<dbReference type="OrthoDB" id="7619845at2"/>
<dbReference type="PRINTS" id="PR01021">
    <property type="entry name" value="OMPADOMAIN"/>
</dbReference>
<dbReference type="PATRIC" id="fig|1280950.3.peg.1728"/>
<gene>
    <name evidence="8" type="ORF">HJO_08634</name>
</gene>
<feature type="signal peptide" evidence="6">
    <location>
        <begin position="1"/>
        <end position="25"/>
    </location>
</feature>
<keyword evidence="6" id="KW-0732">Signal</keyword>
<dbReference type="GO" id="GO:0009279">
    <property type="term" value="C:cell outer membrane"/>
    <property type="evidence" value="ECO:0007669"/>
    <property type="project" value="UniProtKB-SubCell"/>
</dbReference>
<organism evidence="8 9">
    <name type="scientific">Hyphomonas johnsonii MHS-2</name>
    <dbReference type="NCBI Taxonomy" id="1280950"/>
    <lineage>
        <taxon>Bacteria</taxon>
        <taxon>Pseudomonadati</taxon>
        <taxon>Pseudomonadota</taxon>
        <taxon>Alphaproteobacteria</taxon>
        <taxon>Hyphomonadales</taxon>
        <taxon>Hyphomonadaceae</taxon>
        <taxon>Hyphomonas</taxon>
    </lineage>
</organism>
<dbReference type="Pfam" id="PF00691">
    <property type="entry name" value="OmpA"/>
    <property type="match status" value="1"/>
</dbReference>
<evidence type="ECO:0000256" key="6">
    <source>
        <dbReference type="SAM" id="SignalP"/>
    </source>
</evidence>
<evidence type="ECO:0000256" key="5">
    <source>
        <dbReference type="SAM" id="MobiDB-lite"/>
    </source>
</evidence>
<dbReference type="InterPro" id="IPR006665">
    <property type="entry name" value="OmpA-like"/>
</dbReference>
<dbReference type="SUPFAM" id="SSF103088">
    <property type="entry name" value="OmpA-like"/>
    <property type="match status" value="1"/>
</dbReference>
<protein>
    <submittedName>
        <fullName evidence="8">Outer membrane protein</fullName>
    </submittedName>
</protein>
<dbReference type="Proteomes" id="UP000025171">
    <property type="component" value="Unassembled WGS sequence"/>
</dbReference>
<dbReference type="PANTHER" id="PTHR30329:SF21">
    <property type="entry name" value="LIPOPROTEIN YIAD-RELATED"/>
    <property type="match status" value="1"/>
</dbReference>